<name>A0A1H4DJX5_9RHOB</name>
<evidence type="ECO:0000256" key="1">
    <source>
        <dbReference type="SAM" id="MobiDB-lite"/>
    </source>
</evidence>
<dbReference type="InterPro" id="IPR047640">
    <property type="entry name" value="RpiR-like"/>
</dbReference>
<dbReference type="EMBL" id="FNQM01000010">
    <property type="protein sequence ID" value="SEA73133.1"/>
    <property type="molecule type" value="Genomic_DNA"/>
</dbReference>
<proteinExistence type="predicted"/>
<feature type="region of interest" description="Disordered" evidence="1">
    <location>
        <begin position="71"/>
        <end position="92"/>
    </location>
</feature>
<evidence type="ECO:0000313" key="3">
    <source>
        <dbReference type="EMBL" id="SEA73133.1"/>
    </source>
</evidence>
<dbReference type="STRING" id="89524.SAMN05444370_11088"/>
<dbReference type="PANTHER" id="PTHR30514:SF18">
    <property type="entry name" value="RPIR-FAMILY TRANSCRIPTIONAL REGULATOR"/>
    <property type="match status" value="1"/>
</dbReference>
<reference evidence="3" key="1">
    <citation type="submission" date="2016-10" db="EMBL/GenBank/DDBJ databases">
        <authorList>
            <person name="de Groot N.N."/>
        </authorList>
    </citation>
    <scope>NUCLEOTIDE SEQUENCE [LARGE SCALE GENOMIC DNA]</scope>
    <source>
        <strain evidence="3">DSM 15345</strain>
    </source>
</reference>
<dbReference type="GO" id="GO:1901135">
    <property type="term" value="P:carbohydrate derivative metabolic process"/>
    <property type="evidence" value="ECO:0007669"/>
    <property type="project" value="InterPro"/>
</dbReference>
<dbReference type="InterPro" id="IPR046348">
    <property type="entry name" value="SIS_dom_sf"/>
</dbReference>
<organism evidence="3 4">
    <name type="scientific">Rubrimonas cliftonensis</name>
    <dbReference type="NCBI Taxonomy" id="89524"/>
    <lineage>
        <taxon>Bacteria</taxon>
        <taxon>Pseudomonadati</taxon>
        <taxon>Pseudomonadota</taxon>
        <taxon>Alphaproteobacteria</taxon>
        <taxon>Rhodobacterales</taxon>
        <taxon>Paracoccaceae</taxon>
        <taxon>Rubrimonas</taxon>
    </lineage>
</organism>
<dbReference type="InterPro" id="IPR009057">
    <property type="entry name" value="Homeodomain-like_sf"/>
</dbReference>
<dbReference type="SUPFAM" id="SSF53697">
    <property type="entry name" value="SIS domain"/>
    <property type="match status" value="1"/>
</dbReference>
<evidence type="ECO:0000313" key="4">
    <source>
        <dbReference type="Proteomes" id="UP000198703"/>
    </source>
</evidence>
<accession>A0A1H4DJX5</accession>
<dbReference type="SUPFAM" id="SSF46689">
    <property type="entry name" value="Homeodomain-like"/>
    <property type="match status" value="1"/>
</dbReference>
<dbReference type="RefSeq" id="WP_093254646.1">
    <property type="nucleotide sequence ID" value="NZ_FNQM01000010.1"/>
</dbReference>
<dbReference type="PANTHER" id="PTHR30514">
    <property type="entry name" value="GLUCOKINASE"/>
    <property type="match status" value="1"/>
</dbReference>
<protein>
    <submittedName>
        <fullName evidence="3">Transcriptional regulator, RpiR family</fullName>
    </submittedName>
</protein>
<keyword evidence="4" id="KW-1185">Reference proteome</keyword>
<dbReference type="Gene3D" id="3.40.50.10490">
    <property type="entry name" value="Glucose-6-phosphate isomerase like protein, domain 1"/>
    <property type="match status" value="1"/>
</dbReference>
<feature type="domain" description="HTH rpiR-type" evidence="2">
    <location>
        <begin position="3"/>
        <end position="79"/>
    </location>
</feature>
<dbReference type="Pfam" id="PF01418">
    <property type="entry name" value="HTH_6"/>
    <property type="match status" value="1"/>
</dbReference>
<dbReference type="PROSITE" id="PS51071">
    <property type="entry name" value="HTH_RPIR"/>
    <property type="match status" value="1"/>
</dbReference>
<evidence type="ECO:0000259" key="2">
    <source>
        <dbReference type="PROSITE" id="PS51071"/>
    </source>
</evidence>
<dbReference type="InterPro" id="IPR000281">
    <property type="entry name" value="HTH_RpiR"/>
</dbReference>
<dbReference type="OrthoDB" id="3237351at2"/>
<dbReference type="Gene3D" id="1.10.10.10">
    <property type="entry name" value="Winged helix-like DNA-binding domain superfamily/Winged helix DNA-binding domain"/>
    <property type="match status" value="1"/>
</dbReference>
<dbReference type="AlphaFoldDB" id="A0A1H4DJX5"/>
<dbReference type="GO" id="GO:0003700">
    <property type="term" value="F:DNA-binding transcription factor activity"/>
    <property type="evidence" value="ECO:0007669"/>
    <property type="project" value="InterPro"/>
</dbReference>
<gene>
    <name evidence="3" type="ORF">SAMN05444370_11088</name>
</gene>
<dbReference type="GO" id="GO:0097367">
    <property type="term" value="F:carbohydrate derivative binding"/>
    <property type="evidence" value="ECO:0007669"/>
    <property type="project" value="InterPro"/>
</dbReference>
<sequence length="282" mass="29931">MATRLALRIQNRLEQLSRSERTLAVSLLDRHDDPLVYSASELAKQAGVSKATAARLFRSLGYRDFEEARMEAREERNRSHPSRFVGATPATPKGASAIQTHLQIEIANLTRSFEEMSTERLRRAAHALAHADTVWMLGLGAEAGLAAAGRVMLSRVRPSVQLLGAAPGALAEEVAMVGPGDALLVVALRDAARRTEPIADWARATRLAVVALTDPANAARFTRLGAQTLVCHAVGPPFAASGAAALSMLSLVALSVQEASGTLSQGRLELIGMVEDELGDGA</sequence>
<dbReference type="InterPro" id="IPR036388">
    <property type="entry name" value="WH-like_DNA-bd_sf"/>
</dbReference>
<dbReference type="Proteomes" id="UP000198703">
    <property type="component" value="Unassembled WGS sequence"/>
</dbReference>
<dbReference type="GO" id="GO:0003677">
    <property type="term" value="F:DNA binding"/>
    <property type="evidence" value="ECO:0007669"/>
    <property type="project" value="InterPro"/>
</dbReference>